<dbReference type="GO" id="GO:0007283">
    <property type="term" value="P:spermatogenesis"/>
    <property type="evidence" value="ECO:0007669"/>
    <property type="project" value="UniProtKB-KW"/>
</dbReference>
<dbReference type="GO" id="GO:0005814">
    <property type="term" value="C:centriole"/>
    <property type="evidence" value="ECO:0007669"/>
    <property type="project" value="UniProtKB-SubCell"/>
</dbReference>
<evidence type="ECO:0000256" key="10">
    <source>
        <dbReference type="ARBA" id="ARBA00022871"/>
    </source>
</evidence>
<dbReference type="PANTHER" id="PTHR23162">
    <property type="entry name" value="OUTER DENSE FIBER OF SPERM TAILS 2"/>
    <property type="match status" value="1"/>
</dbReference>
<keyword evidence="9" id="KW-0282">Flagellum</keyword>
<reference evidence="19" key="2">
    <citation type="submission" date="2025-09" db="UniProtKB">
        <authorList>
            <consortium name="Ensembl"/>
        </authorList>
    </citation>
    <scope>IDENTIFICATION</scope>
</reference>
<dbReference type="Proteomes" id="UP000694569">
    <property type="component" value="Unplaced"/>
</dbReference>
<evidence type="ECO:0000256" key="18">
    <source>
        <dbReference type="SAM" id="Coils"/>
    </source>
</evidence>
<protein>
    <recommendedName>
        <fullName evidence="15">Outer dense fiber protein 2</fullName>
    </recommendedName>
    <alternativeName>
        <fullName evidence="16">Cenexin</fullName>
    </alternativeName>
    <alternativeName>
        <fullName evidence="17">Outer dense fiber of sperm tails protein 2</fullName>
    </alternativeName>
</protein>
<dbReference type="AlphaFoldDB" id="A0A8C5Q2N4"/>
<evidence type="ECO:0000256" key="3">
    <source>
        <dbReference type="ARBA" id="ARBA00004647"/>
    </source>
</evidence>
<gene>
    <name evidence="19" type="primary">ODF2</name>
</gene>
<dbReference type="GO" id="GO:0005874">
    <property type="term" value="C:microtubule"/>
    <property type="evidence" value="ECO:0007669"/>
    <property type="project" value="UniProtKB-KW"/>
</dbReference>
<dbReference type="GeneTree" id="ENSGT00530000063497"/>
<keyword evidence="14" id="KW-0966">Cell projection</keyword>
<dbReference type="Ensembl" id="ENSLLET00000032605.1">
    <property type="protein sequence ID" value="ENSLLEP00000031397.1"/>
    <property type="gene ID" value="ENSLLEG00000019754.1"/>
</dbReference>
<organism evidence="19 20">
    <name type="scientific">Leptobrachium leishanense</name>
    <name type="common">Leishan spiny toad</name>
    <dbReference type="NCBI Taxonomy" id="445787"/>
    <lineage>
        <taxon>Eukaryota</taxon>
        <taxon>Metazoa</taxon>
        <taxon>Chordata</taxon>
        <taxon>Craniata</taxon>
        <taxon>Vertebrata</taxon>
        <taxon>Euteleostomi</taxon>
        <taxon>Amphibia</taxon>
        <taxon>Batrachia</taxon>
        <taxon>Anura</taxon>
        <taxon>Pelobatoidea</taxon>
        <taxon>Megophryidae</taxon>
        <taxon>Leptobrachium</taxon>
    </lineage>
</organism>
<evidence type="ECO:0000256" key="12">
    <source>
        <dbReference type="ARBA" id="ARBA00023069"/>
    </source>
</evidence>
<keyword evidence="8" id="KW-0221">Differentiation</keyword>
<keyword evidence="12" id="KW-0969">Cilium</keyword>
<comment type="similarity">
    <text evidence="4">Belongs to the ODF2 family.</text>
</comment>
<dbReference type="OrthoDB" id="413404at2759"/>
<evidence type="ECO:0000256" key="13">
    <source>
        <dbReference type="ARBA" id="ARBA00023212"/>
    </source>
</evidence>
<dbReference type="GO" id="GO:0000922">
    <property type="term" value="C:spindle pole"/>
    <property type="evidence" value="ECO:0007669"/>
    <property type="project" value="UniProtKB-SubCell"/>
</dbReference>
<proteinExistence type="inferred from homology"/>
<dbReference type="GO" id="GO:0031514">
    <property type="term" value="C:motile cilium"/>
    <property type="evidence" value="ECO:0007669"/>
    <property type="project" value="UniProtKB-SubCell"/>
</dbReference>
<dbReference type="GO" id="GO:0030154">
    <property type="term" value="P:cell differentiation"/>
    <property type="evidence" value="ECO:0007669"/>
    <property type="project" value="UniProtKB-KW"/>
</dbReference>
<evidence type="ECO:0000256" key="15">
    <source>
        <dbReference type="ARBA" id="ARBA00040458"/>
    </source>
</evidence>
<dbReference type="GO" id="GO:1902017">
    <property type="term" value="P:regulation of cilium assembly"/>
    <property type="evidence" value="ECO:0007669"/>
    <property type="project" value="TreeGrafter"/>
</dbReference>
<feature type="coiled-coil region" evidence="18">
    <location>
        <begin position="287"/>
        <end position="328"/>
    </location>
</feature>
<evidence type="ECO:0000313" key="19">
    <source>
        <dbReference type="Ensembl" id="ENSLLEP00000031397.1"/>
    </source>
</evidence>
<evidence type="ECO:0000256" key="16">
    <source>
        <dbReference type="ARBA" id="ARBA00041830"/>
    </source>
</evidence>
<evidence type="ECO:0000256" key="6">
    <source>
        <dbReference type="ARBA" id="ARBA00022490"/>
    </source>
</evidence>
<evidence type="ECO:0000256" key="7">
    <source>
        <dbReference type="ARBA" id="ARBA00022701"/>
    </source>
</evidence>
<evidence type="ECO:0000256" key="8">
    <source>
        <dbReference type="ARBA" id="ARBA00022782"/>
    </source>
</evidence>
<sequence length="665" mass="78040">MTNRSRSPPLHVHVHESTPVHVHVKRSQKPMSKFQKGTKSRMKADVGNLRRTAKVKTKVPWVPPGKTSVRDTGFKWEGLTHRLDVTPPHAEKLFSTLRLSDLSTDEEEVLHGKIQSYEKKIDGLLTEMDSLRHEVNLKKKGHLLERYEEKLVASQHLLEAQKEKLADVSFDLEETEDENTRLRKSIDRIKEEKDLNLFQKQQLQEEKSRLLSKLVEVEMDASEAGKEVSIMRETINRMQHEKRMTSTDVNLLTRQKEILLQKLSTFEETNRALRTLLKDQHSRESEIQRLLDQKDLLLKKLSEADTEKAHLQVRLLEKEKESDDLQLQLGTEKDLARTAAEFSKSLEATKAHLQGQLRNREADNNRLCVQLREMERNAQAQKGDMEQIIADYKELKQKLESDKDALKKSARAQKQRAERNEETLQLLNSQLLEKNTELSKSLSSVDTWRSRYDVSMKEKKKLEEEITKLSSRVSELLAANQSREDKKRQELEDLMDKFHQQTTENTLLKLEHEKLKANWTTVEEKLTLAHSEVQQLRSSVRQYEGLVDTYKEQAQKSRVEAEEFGLQVEKCNSRNYSLKEEMNRELEQMRRHFQTRLTDLEQLPDTLKKTEMKLQECQEQLQTYEKKNSELSSVISQMRFGVSSLWQRCGLTQVLEMRWEHREKF</sequence>
<dbReference type="InterPro" id="IPR026099">
    <property type="entry name" value="Odf2-rel"/>
</dbReference>
<feature type="coiled-coil region" evidence="18">
    <location>
        <begin position="114"/>
        <end position="220"/>
    </location>
</feature>
<evidence type="ECO:0000256" key="5">
    <source>
        <dbReference type="ARBA" id="ARBA00022473"/>
    </source>
</evidence>
<keyword evidence="11 18" id="KW-0175">Coiled coil</keyword>
<reference evidence="19" key="1">
    <citation type="submission" date="2025-08" db="UniProtKB">
        <authorList>
            <consortium name="Ensembl"/>
        </authorList>
    </citation>
    <scope>IDENTIFICATION</scope>
</reference>
<feature type="coiled-coil region" evidence="18">
    <location>
        <begin position="583"/>
        <end position="634"/>
    </location>
</feature>
<dbReference type="GO" id="GO:0005813">
    <property type="term" value="C:centrosome"/>
    <property type="evidence" value="ECO:0007669"/>
    <property type="project" value="TreeGrafter"/>
</dbReference>
<accession>A0A8C5Q2N4</accession>
<keyword evidence="7" id="KW-0493">Microtubule</keyword>
<comment type="subcellular location">
    <subcellularLocation>
        <location evidence="2">Cell projection</location>
        <location evidence="2">Cilium</location>
        <location evidence="2">Flagellum</location>
    </subcellularLocation>
    <subcellularLocation>
        <location evidence="1">Cytoplasm</location>
        <location evidence="1">Cytoskeleton</location>
        <location evidence="1">Microtubule organizing center</location>
        <location evidence="1">Centrosome</location>
        <location evidence="1">Centriole</location>
    </subcellularLocation>
    <subcellularLocation>
        <location evidence="3">Cytoplasm</location>
        <location evidence="3">Cytoskeleton</location>
        <location evidence="3">Spindle pole</location>
    </subcellularLocation>
</comment>
<keyword evidence="5" id="KW-0217">Developmental protein</keyword>
<evidence type="ECO:0000256" key="17">
    <source>
        <dbReference type="ARBA" id="ARBA00043200"/>
    </source>
</evidence>
<evidence type="ECO:0000256" key="9">
    <source>
        <dbReference type="ARBA" id="ARBA00022846"/>
    </source>
</evidence>
<keyword evidence="10" id="KW-0744">Spermatogenesis</keyword>
<keyword evidence="20" id="KW-1185">Reference proteome</keyword>
<feature type="coiled-coil region" evidence="18">
    <location>
        <begin position="357"/>
        <end position="497"/>
    </location>
</feature>
<evidence type="ECO:0000256" key="14">
    <source>
        <dbReference type="ARBA" id="ARBA00023273"/>
    </source>
</evidence>
<keyword evidence="6" id="KW-0963">Cytoplasm</keyword>
<keyword evidence="13" id="KW-0206">Cytoskeleton</keyword>
<dbReference type="PANTHER" id="PTHR23162:SF8">
    <property type="entry name" value="OUTER DENSE FIBER PROTEIN 2"/>
    <property type="match status" value="1"/>
</dbReference>
<name>A0A8C5Q2N4_9ANUR</name>
<evidence type="ECO:0000256" key="2">
    <source>
        <dbReference type="ARBA" id="ARBA00004230"/>
    </source>
</evidence>
<evidence type="ECO:0000256" key="11">
    <source>
        <dbReference type="ARBA" id="ARBA00023054"/>
    </source>
</evidence>
<evidence type="ECO:0000313" key="20">
    <source>
        <dbReference type="Proteomes" id="UP000694569"/>
    </source>
</evidence>
<evidence type="ECO:0000256" key="1">
    <source>
        <dbReference type="ARBA" id="ARBA00004114"/>
    </source>
</evidence>
<evidence type="ECO:0000256" key="4">
    <source>
        <dbReference type="ARBA" id="ARBA00009316"/>
    </source>
</evidence>